<keyword evidence="1" id="KW-0732">Signal</keyword>
<dbReference type="SMART" id="SM00849">
    <property type="entry name" value="Lactamase_B"/>
    <property type="match status" value="1"/>
</dbReference>
<dbReference type="EMBL" id="CAJNOO010000354">
    <property type="protein sequence ID" value="CAF0917250.1"/>
    <property type="molecule type" value="Genomic_DNA"/>
</dbReference>
<evidence type="ECO:0000313" key="5">
    <source>
        <dbReference type="EMBL" id="CAF3487741.1"/>
    </source>
</evidence>
<dbReference type="InterPro" id="IPR036866">
    <property type="entry name" value="RibonucZ/Hydroxyglut_hydro"/>
</dbReference>
<dbReference type="EMBL" id="CAJNOU010000361">
    <property type="protein sequence ID" value="CAF0972677.1"/>
    <property type="molecule type" value="Genomic_DNA"/>
</dbReference>
<dbReference type="Proteomes" id="UP000663882">
    <property type="component" value="Unassembled WGS sequence"/>
</dbReference>
<dbReference type="OrthoDB" id="10023422at2759"/>
<name>A0A814AR70_9BILA</name>
<sequence length="572" mass="64694">MFVLLFVVIVSISAYSNDQFVCPGGNSSYLPVTLPTGWINGSVNCFDEGAQQPALDIFPINNDTYILRENKCINYEASFIYLLFGNNIALLIDSGATVSPISLPIQQHVESIILNWCIINKKERQDIELVVAHTHNHQDHIAGDAQFRDKLFTTVVGTTVDEVNQFFQLDNWPNTIGTYALDNQRHLAIIPIPGHANSSIAFYDCATGLLITGDSLLPGRLYISDFSADVESISRLINFIELNRLNITSILGAHIEMTQENKIDYPIGATYQPKERQLNMSLEQLHQLNNELQQQWKDGFNRRHKAYYDTFIFDPIPSQLPPLQPDGRVAVHGFILLPLDKSNYVWISHKPMFSTPHDFQLVYLATITNSTLDPVPLPTNITRLYNQWTIEPEKWSLNNLINGNLTSFRTKLYKGNFEQGGTYLCDITINIIQPLLTVVQLNISEVEPYQPLRYTSYFLTNSIIATKTYIHLYLLHQIRVQPDFDAIIHVIIDPANCTTDIDPSKLNNLLGKNGNEWAFPGIDNDIGYRLTPASGLVRAQLLGDIYSTTCTMQIVEEIQCTIGPDFYEDCNV</sequence>
<evidence type="ECO:0000313" key="6">
    <source>
        <dbReference type="Proteomes" id="UP000663882"/>
    </source>
</evidence>
<accession>A0A814AR70</accession>
<dbReference type="Proteomes" id="UP000663823">
    <property type="component" value="Unassembled WGS sequence"/>
</dbReference>
<dbReference type="Proteomes" id="UP000663889">
    <property type="component" value="Unassembled WGS sequence"/>
</dbReference>
<gene>
    <name evidence="5" type="ORF">OTI717_LOCUS934</name>
    <name evidence="3" type="ORF">RFH988_LOCUS9799</name>
    <name evidence="4" type="ORF">SEV965_LOCUS9329</name>
</gene>
<evidence type="ECO:0000256" key="1">
    <source>
        <dbReference type="SAM" id="SignalP"/>
    </source>
</evidence>
<dbReference type="Gene3D" id="3.60.15.10">
    <property type="entry name" value="Ribonuclease Z/Hydroxyacylglutathione hydrolase-like"/>
    <property type="match status" value="1"/>
</dbReference>
<evidence type="ECO:0000313" key="3">
    <source>
        <dbReference type="EMBL" id="CAF0917250.1"/>
    </source>
</evidence>
<feature type="domain" description="Metallo-beta-lactamase" evidence="2">
    <location>
        <begin position="77"/>
        <end position="254"/>
    </location>
</feature>
<organism evidence="3 6">
    <name type="scientific">Rotaria sordida</name>
    <dbReference type="NCBI Taxonomy" id="392033"/>
    <lineage>
        <taxon>Eukaryota</taxon>
        <taxon>Metazoa</taxon>
        <taxon>Spiralia</taxon>
        <taxon>Gnathifera</taxon>
        <taxon>Rotifera</taxon>
        <taxon>Eurotatoria</taxon>
        <taxon>Bdelloidea</taxon>
        <taxon>Philodinida</taxon>
        <taxon>Philodinidae</taxon>
        <taxon>Rotaria</taxon>
    </lineage>
</organism>
<comment type="caution">
    <text evidence="3">The sequence shown here is derived from an EMBL/GenBank/DDBJ whole genome shotgun (WGS) entry which is preliminary data.</text>
</comment>
<reference evidence="3" key="1">
    <citation type="submission" date="2021-02" db="EMBL/GenBank/DDBJ databases">
        <authorList>
            <person name="Nowell W R."/>
        </authorList>
    </citation>
    <scope>NUCLEOTIDE SEQUENCE</scope>
</reference>
<dbReference type="SUPFAM" id="SSF56281">
    <property type="entry name" value="Metallo-hydrolase/oxidoreductase"/>
    <property type="match status" value="1"/>
</dbReference>
<dbReference type="Pfam" id="PF00753">
    <property type="entry name" value="Lactamase_B"/>
    <property type="match status" value="1"/>
</dbReference>
<evidence type="ECO:0000313" key="4">
    <source>
        <dbReference type="EMBL" id="CAF0972677.1"/>
    </source>
</evidence>
<dbReference type="AlphaFoldDB" id="A0A814AR70"/>
<proteinExistence type="predicted"/>
<feature type="signal peptide" evidence="1">
    <location>
        <begin position="1"/>
        <end position="16"/>
    </location>
</feature>
<feature type="chain" id="PRO_5035599272" description="Metallo-beta-lactamase domain-containing protein" evidence="1">
    <location>
        <begin position="17"/>
        <end position="572"/>
    </location>
</feature>
<protein>
    <recommendedName>
        <fullName evidence="2">Metallo-beta-lactamase domain-containing protein</fullName>
    </recommendedName>
</protein>
<evidence type="ECO:0000259" key="2">
    <source>
        <dbReference type="SMART" id="SM00849"/>
    </source>
</evidence>
<dbReference type="InterPro" id="IPR001279">
    <property type="entry name" value="Metallo-B-lactamas"/>
</dbReference>
<dbReference type="EMBL" id="CAJOAX010000035">
    <property type="protein sequence ID" value="CAF3487741.1"/>
    <property type="molecule type" value="Genomic_DNA"/>
</dbReference>